<keyword evidence="1" id="KW-0472">Membrane</keyword>
<organism evidence="2 3">
    <name type="scientific">Gossypium arboreum</name>
    <name type="common">Tree cotton</name>
    <name type="synonym">Gossypium nanking</name>
    <dbReference type="NCBI Taxonomy" id="29729"/>
    <lineage>
        <taxon>Eukaryota</taxon>
        <taxon>Viridiplantae</taxon>
        <taxon>Streptophyta</taxon>
        <taxon>Embryophyta</taxon>
        <taxon>Tracheophyta</taxon>
        <taxon>Spermatophyta</taxon>
        <taxon>Magnoliopsida</taxon>
        <taxon>eudicotyledons</taxon>
        <taxon>Gunneridae</taxon>
        <taxon>Pentapetalae</taxon>
        <taxon>rosids</taxon>
        <taxon>malvids</taxon>
        <taxon>Malvales</taxon>
        <taxon>Malvaceae</taxon>
        <taxon>Malvoideae</taxon>
        <taxon>Gossypium</taxon>
    </lineage>
</organism>
<evidence type="ECO:0000313" key="3">
    <source>
        <dbReference type="Proteomes" id="UP000032142"/>
    </source>
</evidence>
<keyword evidence="2" id="KW-0675">Receptor</keyword>
<reference evidence="3" key="1">
    <citation type="submission" date="2014-09" db="EMBL/GenBank/DDBJ databases">
        <authorList>
            <person name="Mudge J."/>
            <person name="Ramaraj T."/>
            <person name="Lindquist I.E."/>
            <person name="Bharti A.K."/>
            <person name="Sundararajan A."/>
            <person name="Cameron C.T."/>
            <person name="Woodward J.E."/>
            <person name="May G.D."/>
            <person name="Brubaker C."/>
            <person name="Broadhvest J."/>
            <person name="Wilkins T.A."/>
        </authorList>
    </citation>
    <scope>NUCLEOTIDE SEQUENCE</scope>
    <source>
        <strain evidence="3">cv. AKA8401</strain>
    </source>
</reference>
<accession>A0A0B0P7Q1</accession>
<keyword evidence="1" id="KW-1133">Transmembrane helix</keyword>
<name>A0A0B0P7Q1_GOSAR</name>
<keyword evidence="1" id="KW-0812">Transmembrane</keyword>
<protein>
    <submittedName>
        <fullName evidence="2">D(2) dopamine receptor</fullName>
    </submittedName>
</protein>
<dbReference type="EMBL" id="KN412900">
    <property type="protein sequence ID" value="KHG19376.1"/>
    <property type="molecule type" value="Genomic_DNA"/>
</dbReference>
<evidence type="ECO:0000313" key="2">
    <source>
        <dbReference type="EMBL" id="KHG19376.1"/>
    </source>
</evidence>
<gene>
    <name evidence="2" type="ORF">F383_25239</name>
</gene>
<dbReference type="Proteomes" id="UP000032142">
    <property type="component" value="Unassembled WGS sequence"/>
</dbReference>
<feature type="transmembrane region" description="Helical" evidence="1">
    <location>
        <begin position="38"/>
        <end position="62"/>
    </location>
</feature>
<proteinExistence type="predicted"/>
<evidence type="ECO:0000256" key="1">
    <source>
        <dbReference type="SAM" id="Phobius"/>
    </source>
</evidence>
<dbReference type="AlphaFoldDB" id="A0A0B0P7Q1"/>
<sequence>MPHKYHEPRPSQRVWVSKFLVTCHLYPKLLLRFKRDSFLVYIMSPLHLLVTSWITTIISFVLTTPSLGIKYIIIIKLFPHNINTSKHTILSHYLHMHLPRYKMMINESIHQKLYSSLGQDPNHVFLDR</sequence>
<keyword evidence="3" id="KW-1185">Reference proteome</keyword>